<proteinExistence type="predicted"/>
<dbReference type="EC" id="2.4.1.301" evidence="4"/>
<evidence type="ECO:0000313" key="4">
    <source>
        <dbReference type="EMBL" id="QDT60026.1"/>
    </source>
</evidence>
<organism evidence="4 5">
    <name type="scientific">Stieleria bergensis</name>
    <dbReference type="NCBI Taxonomy" id="2528025"/>
    <lineage>
        <taxon>Bacteria</taxon>
        <taxon>Pseudomonadati</taxon>
        <taxon>Planctomycetota</taxon>
        <taxon>Planctomycetia</taxon>
        <taxon>Pirellulales</taxon>
        <taxon>Pirellulaceae</taxon>
        <taxon>Stieleria</taxon>
    </lineage>
</organism>
<keyword evidence="4" id="KW-0808">Transferase</keyword>
<dbReference type="GO" id="GO:0016757">
    <property type="term" value="F:glycosyltransferase activity"/>
    <property type="evidence" value="ECO:0007669"/>
    <property type="project" value="UniProtKB-KW"/>
</dbReference>
<keyword evidence="5" id="KW-1185">Reference proteome</keyword>
<sequence>MTDSALSLHSTDQSIDSSPGSKVFQHVRVAIISDAIAGRNGVGTYYQDLIQYLKPEVDCVEVIGPGPEKDPQLESWSVPMPGDRSQRVSFPVKKTLRAKLDAMQPNLIVIPTIGPFSYFAWKYAVANKIPFVVVHHTNFKQLLSMYWPSIFARPTGWALSKVYAMVMRQSAAVAAMNSDAFEQAQWMGADNVRVMGTPIAPCFANVPATEPQQKPNRVVFVGRLAAEKGISSLLECVRQVPHAHFTVVGDGPQRGRVDACAAEVDNLDVLGWKDREDVLKEMDRADILLLPSQVETFGTVALEALTRRRYVLVRRECGIAKWPSISKGLFFIEQNETIADAICRLMEMDGERRNQIAARSWDATRDFNDYTVRVWLRFLADTAFGESVTASSAAGESVGSQSEL</sequence>
<dbReference type="InterPro" id="IPR050194">
    <property type="entry name" value="Glycosyltransferase_grp1"/>
</dbReference>
<evidence type="ECO:0000313" key="5">
    <source>
        <dbReference type="Proteomes" id="UP000315003"/>
    </source>
</evidence>
<dbReference type="InterPro" id="IPR028098">
    <property type="entry name" value="Glyco_trans_4-like_N"/>
</dbReference>
<evidence type="ECO:0000256" key="1">
    <source>
        <dbReference type="SAM" id="MobiDB-lite"/>
    </source>
</evidence>
<dbReference type="Proteomes" id="UP000315003">
    <property type="component" value="Chromosome"/>
</dbReference>
<dbReference type="InterPro" id="IPR001296">
    <property type="entry name" value="Glyco_trans_1"/>
</dbReference>
<dbReference type="PANTHER" id="PTHR45947">
    <property type="entry name" value="SULFOQUINOVOSYL TRANSFERASE SQD2"/>
    <property type="match status" value="1"/>
</dbReference>
<evidence type="ECO:0000259" key="3">
    <source>
        <dbReference type="Pfam" id="PF13439"/>
    </source>
</evidence>
<gene>
    <name evidence="4" type="primary">kanE_1</name>
    <name evidence="4" type="ORF">SV7mr_25420</name>
</gene>
<feature type="domain" description="Glycosyl transferase family 1" evidence="2">
    <location>
        <begin position="210"/>
        <end position="356"/>
    </location>
</feature>
<feature type="region of interest" description="Disordered" evidence="1">
    <location>
        <begin position="1"/>
        <end position="20"/>
    </location>
</feature>
<dbReference type="Pfam" id="PF13439">
    <property type="entry name" value="Glyco_transf_4"/>
    <property type="match status" value="1"/>
</dbReference>
<dbReference type="RefSeq" id="WP_419188425.1">
    <property type="nucleotide sequence ID" value="NZ_CP036272.1"/>
</dbReference>
<feature type="domain" description="Glycosyltransferase subfamily 4-like N-terminal" evidence="3">
    <location>
        <begin position="40"/>
        <end position="194"/>
    </location>
</feature>
<dbReference type="SUPFAM" id="SSF53756">
    <property type="entry name" value="UDP-Glycosyltransferase/glycogen phosphorylase"/>
    <property type="match status" value="1"/>
</dbReference>
<dbReference type="AlphaFoldDB" id="A0A517SV71"/>
<protein>
    <submittedName>
        <fullName evidence="4">Alpha-D-kanosaminyltransferase</fullName>
        <ecNumber evidence="4">2.4.1.301</ecNumber>
    </submittedName>
</protein>
<reference evidence="4 5" key="1">
    <citation type="submission" date="2019-02" db="EMBL/GenBank/DDBJ databases">
        <title>Deep-cultivation of Planctomycetes and their phenomic and genomic characterization uncovers novel biology.</title>
        <authorList>
            <person name="Wiegand S."/>
            <person name="Jogler M."/>
            <person name="Boedeker C."/>
            <person name="Pinto D."/>
            <person name="Vollmers J."/>
            <person name="Rivas-Marin E."/>
            <person name="Kohn T."/>
            <person name="Peeters S.H."/>
            <person name="Heuer A."/>
            <person name="Rast P."/>
            <person name="Oberbeckmann S."/>
            <person name="Bunk B."/>
            <person name="Jeske O."/>
            <person name="Meyerdierks A."/>
            <person name="Storesund J.E."/>
            <person name="Kallscheuer N."/>
            <person name="Luecker S."/>
            <person name="Lage O.M."/>
            <person name="Pohl T."/>
            <person name="Merkel B.J."/>
            <person name="Hornburger P."/>
            <person name="Mueller R.-W."/>
            <person name="Bruemmer F."/>
            <person name="Labrenz M."/>
            <person name="Spormann A.M."/>
            <person name="Op den Camp H."/>
            <person name="Overmann J."/>
            <person name="Amann R."/>
            <person name="Jetten M.S.M."/>
            <person name="Mascher T."/>
            <person name="Medema M.H."/>
            <person name="Devos D.P."/>
            <person name="Kaster A.-K."/>
            <person name="Ovreas L."/>
            <person name="Rohde M."/>
            <person name="Galperin M.Y."/>
            <person name="Jogler C."/>
        </authorList>
    </citation>
    <scope>NUCLEOTIDE SEQUENCE [LARGE SCALE GENOMIC DNA]</scope>
    <source>
        <strain evidence="4 5">SV_7m_r</strain>
    </source>
</reference>
<dbReference type="Pfam" id="PF00534">
    <property type="entry name" value="Glycos_transf_1"/>
    <property type="match status" value="1"/>
</dbReference>
<dbReference type="Gene3D" id="3.40.50.2000">
    <property type="entry name" value="Glycogen Phosphorylase B"/>
    <property type="match status" value="2"/>
</dbReference>
<evidence type="ECO:0000259" key="2">
    <source>
        <dbReference type="Pfam" id="PF00534"/>
    </source>
</evidence>
<keyword evidence="4" id="KW-0328">Glycosyltransferase</keyword>
<dbReference type="EMBL" id="CP036272">
    <property type="protein sequence ID" value="QDT60026.1"/>
    <property type="molecule type" value="Genomic_DNA"/>
</dbReference>
<dbReference type="PANTHER" id="PTHR45947:SF3">
    <property type="entry name" value="SULFOQUINOVOSYL TRANSFERASE SQD2"/>
    <property type="match status" value="1"/>
</dbReference>
<accession>A0A517SV71</accession>
<name>A0A517SV71_9BACT</name>